<dbReference type="AlphaFoldDB" id="A2DN64"/>
<dbReference type="SMR" id="A2DN64"/>
<protein>
    <recommendedName>
        <fullName evidence="4">Phosphoprotein phosphatase</fullName>
    </recommendedName>
</protein>
<dbReference type="GO" id="GO:0007165">
    <property type="term" value="P:signal transduction"/>
    <property type="evidence" value="ECO:0007669"/>
    <property type="project" value="InterPro"/>
</dbReference>
<dbReference type="InterPro" id="IPR016024">
    <property type="entry name" value="ARM-type_fold"/>
</dbReference>
<gene>
    <name evidence="2" type="ORF">TVAG_305720</name>
</gene>
<evidence type="ECO:0000313" key="3">
    <source>
        <dbReference type="Proteomes" id="UP000001542"/>
    </source>
</evidence>
<feature type="compositionally biased region" description="Polar residues" evidence="1">
    <location>
        <begin position="1"/>
        <end position="15"/>
    </location>
</feature>
<sequence length="494" mass="55871">MYDLISNNQRKSASTRLDHPPSAPATKSLIGNSLPKLRTNPRVGPPGGSTSARNSLLLPFSEVTATISNNNEEDSMPLSPAATSHLVEILQYCKTIIDFNNPQTMNSRCKKADYLTRLFNSVNNVHVFRNLTDDIRAEIFEMIKINLIREIPPIPLTIIYADSRVPLNTNSWLHLSLIHRILFSFVSNSEVSQLQNLLTKEFLTNFVALLESPDPKETAAVETFVLLVFDSVSGYRQILFQIILRQILKYQENFALYSCVAPCLRFLLHFLKAQPLPLKPTFFQMYKTIIFPLMSSQLSSEFFSPFNQLAEFFVQQDPTISTWTLQEMVKHWPKTDTNKECSFISHFTYIAPYIPPNDILESGKIIFSILKQSLESLNFKTNVAALNVISNRNFIIVFSAFASQLIPLIMNGVNKCSQHWNVAVQKSAIDAVRVLVSVLSDIEKGIDLSLLEKEAQEKETVLISGWNFVLDEASKNDSTLDVETIKENISKLIV</sequence>
<dbReference type="InterPro" id="IPR011989">
    <property type="entry name" value="ARM-like"/>
</dbReference>
<dbReference type="GO" id="GO:0051177">
    <property type="term" value="P:meiotic sister chromatid cohesion"/>
    <property type="evidence" value="ECO:0000318"/>
    <property type="project" value="GO_Central"/>
</dbReference>
<accession>A2DN64</accession>
<dbReference type="VEuPathDB" id="TrichDB:TVAGG3_1023640"/>
<evidence type="ECO:0008006" key="4">
    <source>
        <dbReference type="Google" id="ProtNLM"/>
    </source>
</evidence>
<dbReference type="STRING" id="5722.A2DN64"/>
<evidence type="ECO:0000256" key="1">
    <source>
        <dbReference type="SAM" id="MobiDB-lite"/>
    </source>
</evidence>
<reference evidence="2" key="2">
    <citation type="journal article" date="2007" name="Science">
        <title>Draft genome sequence of the sexually transmitted pathogen Trichomonas vaginalis.</title>
        <authorList>
            <person name="Carlton J.M."/>
            <person name="Hirt R.P."/>
            <person name="Silva J.C."/>
            <person name="Delcher A.L."/>
            <person name="Schatz M."/>
            <person name="Zhao Q."/>
            <person name="Wortman J.R."/>
            <person name="Bidwell S.L."/>
            <person name="Alsmark U.C.M."/>
            <person name="Besteiro S."/>
            <person name="Sicheritz-Ponten T."/>
            <person name="Noel C.J."/>
            <person name="Dacks J.B."/>
            <person name="Foster P.G."/>
            <person name="Simillion C."/>
            <person name="Van de Peer Y."/>
            <person name="Miranda-Saavedra D."/>
            <person name="Barton G.J."/>
            <person name="Westrop G.D."/>
            <person name="Mueller S."/>
            <person name="Dessi D."/>
            <person name="Fiori P.L."/>
            <person name="Ren Q."/>
            <person name="Paulsen I."/>
            <person name="Zhang H."/>
            <person name="Bastida-Corcuera F.D."/>
            <person name="Simoes-Barbosa A."/>
            <person name="Brown M.T."/>
            <person name="Hayes R.D."/>
            <person name="Mukherjee M."/>
            <person name="Okumura C.Y."/>
            <person name="Schneider R."/>
            <person name="Smith A.J."/>
            <person name="Vanacova S."/>
            <person name="Villalvazo M."/>
            <person name="Haas B.J."/>
            <person name="Pertea M."/>
            <person name="Feldblyum T.V."/>
            <person name="Utterback T.R."/>
            <person name="Shu C.L."/>
            <person name="Osoegawa K."/>
            <person name="de Jong P.J."/>
            <person name="Hrdy I."/>
            <person name="Horvathova L."/>
            <person name="Zubacova Z."/>
            <person name="Dolezal P."/>
            <person name="Malik S.B."/>
            <person name="Logsdon J.M. Jr."/>
            <person name="Henze K."/>
            <person name="Gupta A."/>
            <person name="Wang C.C."/>
            <person name="Dunne R.L."/>
            <person name="Upcroft J.A."/>
            <person name="Upcroft P."/>
            <person name="White O."/>
            <person name="Salzberg S.L."/>
            <person name="Tang P."/>
            <person name="Chiu C.-H."/>
            <person name="Lee Y.-S."/>
            <person name="Embley T.M."/>
            <person name="Coombs G.H."/>
            <person name="Mottram J.C."/>
            <person name="Tachezy J."/>
            <person name="Fraser-Liggett C.M."/>
            <person name="Johnson P.J."/>
        </authorList>
    </citation>
    <scope>NUCLEOTIDE SEQUENCE [LARGE SCALE GENOMIC DNA]</scope>
    <source>
        <strain evidence="2">G3</strain>
    </source>
</reference>
<dbReference type="FunFam" id="1.25.10.10:FF:000331">
    <property type="entry name" value="Phosphoprotein phosphatase, putative"/>
    <property type="match status" value="1"/>
</dbReference>
<dbReference type="GO" id="GO:0072542">
    <property type="term" value="F:protein phosphatase activator activity"/>
    <property type="evidence" value="ECO:0000318"/>
    <property type="project" value="GO_Central"/>
</dbReference>
<dbReference type="Proteomes" id="UP000001542">
    <property type="component" value="Unassembled WGS sequence"/>
</dbReference>
<dbReference type="eggNOG" id="KOG2085">
    <property type="taxonomic scope" value="Eukaryota"/>
</dbReference>
<dbReference type="PANTHER" id="PTHR10257:SF3">
    <property type="entry name" value="SERINE_THREONINE-PROTEIN PHOSPHATASE 2A 56 KDA REGULATORY SUBUNIT GAMMA ISOFORM"/>
    <property type="match status" value="1"/>
</dbReference>
<dbReference type="EMBL" id="DS113222">
    <property type="protein sequence ID" value="EAY18052.1"/>
    <property type="molecule type" value="Genomic_DNA"/>
</dbReference>
<dbReference type="InterPro" id="IPR002554">
    <property type="entry name" value="PP2A_B56"/>
</dbReference>
<evidence type="ECO:0000313" key="2">
    <source>
        <dbReference type="EMBL" id="EAY18052.1"/>
    </source>
</evidence>
<dbReference type="KEGG" id="tva:5463558"/>
<keyword evidence="3" id="KW-1185">Reference proteome</keyword>
<proteinExistence type="predicted"/>
<dbReference type="GO" id="GO:0000159">
    <property type="term" value="C:protein phosphatase type 2A complex"/>
    <property type="evidence" value="ECO:0007669"/>
    <property type="project" value="InterPro"/>
</dbReference>
<reference evidence="2" key="1">
    <citation type="submission" date="2006-10" db="EMBL/GenBank/DDBJ databases">
        <authorList>
            <person name="Amadeo P."/>
            <person name="Zhao Q."/>
            <person name="Wortman J."/>
            <person name="Fraser-Liggett C."/>
            <person name="Carlton J."/>
        </authorList>
    </citation>
    <scope>NUCLEOTIDE SEQUENCE</scope>
    <source>
        <strain evidence="2">G3</strain>
    </source>
</reference>
<dbReference type="Pfam" id="PF01603">
    <property type="entry name" value="B56"/>
    <property type="match status" value="1"/>
</dbReference>
<dbReference type="Gene3D" id="1.25.10.10">
    <property type="entry name" value="Leucine-rich Repeat Variant"/>
    <property type="match status" value="1"/>
</dbReference>
<dbReference type="InParanoid" id="A2DN64"/>
<feature type="region of interest" description="Disordered" evidence="1">
    <location>
        <begin position="1"/>
        <end position="54"/>
    </location>
</feature>
<dbReference type="RefSeq" id="XP_001579038.1">
    <property type="nucleotide sequence ID" value="XM_001578988.1"/>
</dbReference>
<dbReference type="SUPFAM" id="SSF48371">
    <property type="entry name" value="ARM repeat"/>
    <property type="match status" value="1"/>
</dbReference>
<name>A2DN64_TRIV3</name>
<dbReference type="OMA" id="THADWIE"/>
<organism evidence="2 3">
    <name type="scientific">Trichomonas vaginalis (strain ATCC PRA-98 / G3)</name>
    <dbReference type="NCBI Taxonomy" id="412133"/>
    <lineage>
        <taxon>Eukaryota</taxon>
        <taxon>Metamonada</taxon>
        <taxon>Parabasalia</taxon>
        <taxon>Trichomonadida</taxon>
        <taxon>Trichomonadidae</taxon>
        <taxon>Trichomonas</taxon>
    </lineage>
</organism>
<dbReference type="OrthoDB" id="10620462at2759"/>
<dbReference type="PANTHER" id="PTHR10257">
    <property type="entry name" value="SERINE/THREONINE PROTEIN PHOSPHATASE 2A PP2A REGULATORY SUBUNIT B"/>
    <property type="match status" value="1"/>
</dbReference>
<dbReference type="VEuPathDB" id="TrichDB:TVAG_305720"/>